<gene>
    <name evidence="2" type="ORF">OHB29_35740</name>
</gene>
<name>A0ABZ1P3J0_STRVL</name>
<dbReference type="RefSeq" id="WP_328345256.1">
    <property type="nucleotide sequence ID" value="NZ_CP107906.1"/>
</dbReference>
<dbReference type="EMBL" id="CP107906">
    <property type="protein sequence ID" value="WUG97918.1"/>
    <property type="molecule type" value="Genomic_DNA"/>
</dbReference>
<evidence type="ECO:0000313" key="2">
    <source>
        <dbReference type="EMBL" id="WUG97918.1"/>
    </source>
</evidence>
<proteinExistence type="predicted"/>
<organism evidence="2 3">
    <name type="scientific">Streptomyces violaceus</name>
    <name type="common">Streptomyces venezuelae</name>
    <dbReference type="NCBI Taxonomy" id="1936"/>
    <lineage>
        <taxon>Bacteria</taxon>
        <taxon>Bacillati</taxon>
        <taxon>Actinomycetota</taxon>
        <taxon>Actinomycetes</taxon>
        <taxon>Kitasatosporales</taxon>
        <taxon>Streptomycetaceae</taxon>
        <taxon>Streptomyces</taxon>
    </lineage>
</organism>
<keyword evidence="3" id="KW-1185">Reference proteome</keyword>
<accession>A0ABZ1P3J0</accession>
<reference evidence="2 3" key="1">
    <citation type="submission" date="2022-10" db="EMBL/GenBank/DDBJ databases">
        <title>The complete genomes of actinobacterial strains from the NBC collection.</title>
        <authorList>
            <person name="Joergensen T.S."/>
            <person name="Alvarez Arevalo M."/>
            <person name="Sterndorff E.B."/>
            <person name="Faurdal D."/>
            <person name="Vuksanovic O."/>
            <person name="Mourched A.-S."/>
            <person name="Charusanti P."/>
            <person name="Shaw S."/>
            <person name="Blin K."/>
            <person name="Weber T."/>
        </authorList>
    </citation>
    <scope>NUCLEOTIDE SEQUENCE [LARGE SCALE GENOMIC DNA]</scope>
    <source>
        <strain evidence="2 3">NBC_00456</strain>
    </source>
</reference>
<evidence type="ECO:0000259" key="1">
    <source>
        <dbReference type="Pfam" id="PF12867"/>
    </source>
</evidence>
<dbReference type="Pfam" id="PF12867">
    <property type="entry name" value="DinB_2"/>
    <property type="match status" value="1"/>
</dbReference>
<dbReference type="SUPFAM" id="SSF109854">
    <property type="entry name" value="DinB/YfiT-like putative metalloenzymes"/>
    <property type="match status" value="1"/>
</dbReference>
<sequence>MPELDWANALDRLFDNPDDADVRPWAAARIEAGACTPGQRRAYELLTAGESVIDLLARTPHIAQQAVESAPARLLTIAPGDGEWDATQVIHHLADNEAVNAVRIRSILTEDTPEIFGYDSDPWARFFRLESVEDALERFVVSRRNTVALVKSLTPRDLDRKGVLSYRGAESLRVLLAVLAGHDRDHLDQLRATLDAAA</sequence>
<feature type="domain" description="DinB-like" evidence="1">
    <location>
        <begin position="56"/>
        <end position="190"/>
    </location>
</feature>
<dbReference type="InterPro" id="IPR024775">
    <property type="entry name" value="DinB-like"/>
</dbReference>
<dbReference type="Proteomes" id="UP001341259">
    <property type="component" value="Chromosome"/>
</dbReference>
<dbReference type="Gene3D" id="1.20.120.450">
    <property type="entry name" value="dinb family like domain"/>
    <property type="match status" value="1"/>
</dbReference>
<dbReference type="InterPro" id="IPR034660">
    <property type="entry name" value="DinB/YfiT-like"/>
</dbReference>
<protein>
    <submittedName>
        <fullName evidence="2">DinB family protein</fullName>
    </submittedName>
</protein>
<evidence type="ECO:0000313" key="3">
    <source>
        <dbReference type="Proteomes" id="UP001341259"/>
    </source>
</evidence>